<reference evidence="2 3" key="1">
    <citation type="submission" date="2014-11" db="EMBL/GenBank/DDBJ databases">
        <title>Whole genome shotgun sequence of Sphingomonas parapaucimobilis NBRC 15100.</title>
        <authorList>
            <person name="Katano-Makiyama Y."/>
            <person name="Hosoyama A."/>
            <person name="Hashimoto M."/>
            <person name="Hosoyama Y."/>
            <person name="Noguchi M."/>
            <person name="Numata M."/>
            <person name="Tsuchikane K."/>
            <person name="Hirakata S."/>
            <person name="Uohara A."/>
            <person name="Shimodaira J."/>
            <person name="Ohji S."/>
            <person name="Ichikawa N."/>
            <person name="Kimura A."/>
            <person name="Yamazoe A."/>
            <person name="Fujita N."/>
        </authorList>
    </citation>
    <scope>NUCLEOTIDE SEQUENCE [LARGE SCALE GENOMIC DNA]</scope>
    <source>
        <strain evidence="2 3">NBRC 15100</strain>
    </source>
</reference>
<evidence type="ECO:0000259" key="1">
    <source>
        <dbReference type="Pfam" id="PF25181"/>
    </source>
</evidence>
<dbReference type="Proteomes" id="UP000032305">
    <property type="component" value="Unassembled WGS sequence"/>
</dbReference>
<dbReference type="AlphaFoldDB" id="A0A0A1W6B7"/>
<dbReference type="InterPro" id="IPR057447">
    <property type="entry name" value="Bbp19-like_phage"/>
</dbReference>
<evidence type="ECO:0000313" key="3">
    <source>
        <dbReference type="Proteomes" id="UP000032305"/>
    </source>
</evidence>
<comment type="caution">
    <text evidence="2">The sequence shown here is derived from an EMBL/GenBank/DDBJ whole genome shotgun (WGS) entry which is preliminary data.</text>
</comment>
<dbReference type="EMBL" id="BBPI01000035">
    <property type="protein sequence ID" value="GAM00717.1"/>
    <property type="molecule type" value="Genomic_DNA"/>
</dbReference>
<gene>
    <name evidence="2" type="ORF">SP5_035_01170</name>
</gene>
<name>A0A0A1W6B7_9SPHN</name>
<sequence length="102" mass="11845">MNPSEDMVQRAYTYLARKIALLRSQHYKRLFLGSDNVMSRDAEIVLADLRDFCRAEQGAFSPDPYVNARNLGRREVFLRLTHHLNLDEAEVRKLMEMDSGLS</sequence>
<protein>
    <recommendedName>
        <fullName evidence="1">Bbp19-like phage domain-containing protein</fullName>
    </recommendedName>
</protein>
<keyword evidence="3" id="KW-1185">Reference proteome</keyword>
<accession>A0A0A1W6B7</accession>
<proteinExistence type="predicted"/>
<feature type="domain" description="Bbp19-like phage" evidence="1">
    <location>
        <begin position="27"/>
        <end position="96"/>
    </location>
</feature>
<evidence type="ECO:0000313" key="2">
    <source>
        <dbReference type="EMBL" id="GAM00717.1"/>
    </source>
</evidence>
<organism evidence="2 3">
    <name type="scientific">Sphingomonas parapaucimobilis NBRC 15100</name>
    <dbReference type="NCBI Taxonomy" id="1219049"/>
    <lineage>
        <taxon>Bacteria</taxon>
        <taxon>Pseudomonadati</taxon>
        <taxon>Pseudomonadota</taxon>
        <taxon>Alphaproteobacteria</taxon>
        <taxon>Sphingomonadales</taxon>
        <taxon>Sphingomonadaceae</taxon>
        <taxon>Sphingomonas</taxon>
    </lineage>
</organism>
<dbReference type="Pfam" id="PF25181">
    <property type="entry name" value="Phage_Bbp19"/>
    <property type="match status" value="1"/>
</dbReference>